<dbReference type="AlphaFoldDB" id="Q8GMF0"/>
<comment type="cofactor">
    <cofactor evidence="2">
        <name>FAD</name>
        <dbReference type="ChEBI" id="CHEBI:57692"/>
    </cofactor>
    <text evidence="2">Binds 1 FAD per subunit.</text>
</comment>
<keyword evidence="2" id="KW-0547">Nucleotide-binding</keyword>
<sequence length="284" mass="31016">MFSPAARRYVLASDRAGFFEQAVRLRSRGYRVSAEFVGPDQGATDALHAEHVVEEHLRLLDQEPAPDRIGVDVSRIGLAHSAQTALRNTGRLAAAAALRGSEVVLLMEGSEDIDTVLAVHDALVNRYDNVGITLQAHLHRTVDDAMAVAGPGRTVRLVMGSSAEPAGTALSRGPALEDRYLDLAELLVDRGVRLSLATPDAEVLAGAQERGLLERVQDIEMLYGVRPELLRRHRAAGRPCRIHAAYGMNWWLPLLRRLADNPPMVLNALADIGRDREPVAHQAY</sequence>
<dbReference type="GO" id="GO:0004657">
    <property type="term" value="F:proline dehydrogenase activity"/>
    <property type="evidence" value="ECO:0007669"/>
    <property type="project" value="InterPro"/>
</dbReference>
<dbReference type="InterPro" id="IPR008219">
    <property type="entry name" value="PRODH_bac_arc"/>
</dbReference>
<evidence type="ECO:0000256" key="2">
    <source>
        <dbReference type="PIRSR" id="PIRSR000196-2"/>
    </source>
</evidence>
<dbReference type="Gene3D" id="3.20.20.220">
    <property type="match status" value="1"/>
</dbReference>
<keyword evidence="2" id="KW-0274">FAD</keyword>
<accession>Q8GMF0</accession>
<dbReference type="InterPro" id="IPR029041">
    <property type="entry name" value="FAD-linked_oxidoreductase-like"/>
</dbReference>
<evidence type="ECO:0000256" key="1">
    <source>
        <dbReference type="ARBA" id="ARBA00023002"/>
    </source>
</evidence>
<feature type="binding site" evidence="2">
    <location>
        <position position="107"/>
    </location>
    <ligand>
        <name>FAD</name>
        <dbReference type="ChEBI" id="CHEBI:57692"/>
    </ligand>
</feature>
<dbReference type="EMBL" id="AY048670">
    <property type="protein sequence ID" value="AAL06690.1"/>
    <property type="molecule type" value="Genomic_DNA"/>
</dbReference>
<reference evidence="3" key="1">
    <citation type="journal article" date="2002" name="Science">
        <title>Biosynthesis of the enediyne antitumor antibiotic C-1027.</title>
        <authorList>
            <person name="Liu W."/>
            <person name="Christenson S.D."/>
            <person name="Standage S."/>
            <person name="Shen B."/>
        </authorList>
    </citation>
    <scope>NUCLEOTIDE SEQUENCE</scope>
    <source>
        <strain evidence="3">C-1027</strain>
    </source>
</reference>
<dbReference type="GO" id="GO:0010133">
    <property type="term" value="P:L-proline catabolic process to L-glutamate"/>
    <property type="evidence" value="ECO:0007669"/>
    <property type="project" value="InterPro"/>
</dbReference>
<dbReference type="GO" id="GO:0000166">
    <property type="term" value="F:nucleotide binding"/>
    <property type="evidence" value="ECO:0007669"/>
    <property type="project" value="UniProtKB-KW"/>
</dbReference>
<protein>
    <submittedName>
        <fullName evidence="3">Putative oxidase</fullName>
    </submittedName>
</protein>
<keyword evidence="1" id="KW-0560">Oxidoreductase</keyword>
<evidence type="ECO:0000313" key="3">
    <source>
        <dbReference type="EMBL" id="AAL06690.1"/>
    </source>
</evidence>
<dbReference type="SUPFAM" id="SSF51730">
    <property type="entry name" value="FAD-linked oxidoreductase"/>
    <property type="match status" value="1"/>
</dbReference>
<name>Q8GMF0_STRGL</name>
<keyword evidence="2" id="KW-0285">Flavoprotein</keyword>
<proteinExistence type="predicted"/>
<organism evidence="3">
    <name type="scientific">Streptomyces globisporus</name>
    <dbReference type="NCBI Taxonomy" id="1908"/>
    <lineage>
        <taxon>Bacteria</taxon>
        <taxon>Bacillati</taxon>
        <taxon>Actinomycetota</taxon>
        <taxon>Actinomycetes</taxon>
        <taxon>Kitasatosporales</taxon>
        <taxon>Streptomycetaceae</taxon>
        <taxon>Streptomyces</taxon>
    </lineage>
</organism>
<feature type="binding site" evidence="2">
    <location>
        <position position="135"/>
    </location>
    <ligand>
        <name>FAD</name>
        <dbReference type="ChEBI" id="CHEBI:57692"/>
    </ligand>
</feature>
<dbReference type="PIRSF" id="PIRSF000196">
    <property type="entry name" value="Pro_dehydrog"/>
    <property type="match status" value="1"/>
</dbReference>